<name>A0ABV0Y218_9TELE</name>
<feature type="region of interest" description="Disordered" evidence="1">
    <location>
        <begin position="1"/>
        <end position="68"/>
    </location>
</feature>
<protein>
    <submittedName>
        <fullName evidence="2">Uncharacterized protein</fullName>
    </submittedName>
</protein>
<comment type="caution">
    <text evidence="2">The sequence shown here is derived from an EMBL/GenBank/DDBJ whole genome shotgun (WGS) entry which is preliminary data.</text>
</comment>
<evidence type="ECO:0000256" key="1">
    <source>
        <dbReference type="SAM" id="MobiDB-lite"/>
    </source>
</evidence>
<gene>
    <name evidence="2" type="ORF">AMECASPLE_016169</name>
</gene>
<evidence type="ECO:0000313" key="2">
    <source>
        <dbReference type="EMBL" id="MEQ2287789.1"/>
    </source>
</evidence>
<sequence>MAGSEPLDPGGGTLHSRVEKGRPPEPPIAPPTTQAPPSLNKPATIVNPPINPSPLSEKLGPPPKPATPLVCNIEENKLLLQETNYNRT</sequence>
<dbReference type="Proteomes" id="UP001469553">
    <property type="component" value="Unassembled WGS sequence"/>
</dbReference>
<reference evidence="2 3" key="1">
    <citation type="submission" date="2021-06" db="EMBL/GenBank/DDBJ databases">
        <authorList>
            <person name="Palmer J.M."/>
        </authorList>
    </citation>
    <scope>NUCLEOTIDE SEQUENCE [LARGE SCALE GENOMIC DNA]</scope>
    <source>
        <strain evidence="2 3">AS_MEX2019</strain>
        <tissue evidence="2">Muscle</tissue>
    </source>
</reference>
<feature type="compositionally biased region" description="Pro residues" evidence="1">
    <location>
        <begin position="24"/>
        <end position="34"/>
    </location>
</feature>
<dbReference type="EMBL" id="JAHRIP010019977">
    <property type="protein sequence ID" value="MEQ2287789.1"/>
    <property type="molecule type" value="Genomic_DNA"/>
</dbReference>
<accession>A0ABV0Y218</accession>
<proteinExistence type="predicted"/>
<keyword evidence="3" id="KW-1185">Reference proteome</keyword>
<evidence type="ECO:0000313" key="3">
    <source>
        <dbReference type="Proteomes" id="UP001469553"/>
    </source>
</evidence>
<organism evidence="2 3">
    <name type="scientific">Ameca splendens</name>
    <dbReference type="NCBI Taxonomy" id="208324"/>
    <lineage>
        <taxon>Eukaryota</taxon>
        <taxon>Metazoa</taxon>
        <taxon>Chordata</taxon>
        <taxon>Craniata</taxon>
        <taxon>Vertebrata</taxon>
        <taxon>Euteleostomi</taxon>
        <taxon>Actinopterygii</taxon>
        <taxon>Neopterygii</taxon>
        <taxon>Teleostei</taxon>
        <taxon>Neoteleostei</taxon>
        <taxon>Acanthomorphata</taxon>
        <taxon>Ovalentaria</taxon>
        <taxon>Atherinomorphae</taxon>
        <taxon>Cyprinodontiformes</taxon>
        <taxon>Goodeidae</taxon>
        <taxon>Ameca</taxon>
    </lineage>
</organism>